<evidence type="ECO:0000256" key="2">
    <source>
        <dbReference type="ARBA" id="ARBA00022692"/>
    </source>
</evidence>
<evidence type="ECO:0000256" key="4">
    <source>
        <dbReference type="ARBA" id="ARBA00023136"/>
    </source>
</evidence>
<dbReference type="Gene3D" id="1.20.1250.20">
    <property type="entry name" value="MFS general substrate transporter like domains"/>
    <property type="match status" value="1"/>
</dbReference>
<feature type="transmembrane region" description="Helical" evidence="6">
    <location>
        <begin position="243"/>
        <end position="263"/>
    </location>
</feature>
<dbReference type="PROSITE" id="PS50850">
    <property type="entry name" value="MFS"/>
    <property type="match status" value="1"/>
</dbReference>
<feature type="transmembrane region" description="Helical" evidence="6">
    <location>
        <begin position="425"/>
        <end position="442"/>
    </location>
</feature>
<feature type="transmembrane region" description="Helical" evidence="6">
    <location>
        <begin position="121"/>
        <end position="140"/>
    </location>
</feature>
<feature type="transmembrane region" description="Helical" evidence="6">
    <location>
        <begin position="284"/>
        <end position="310"/>
    </location>
</feature>
<evidence type="ECO:0000313" key="8">
    <source>
        <dbReference type="EMBL" id="SNQ51493.1"/>
    </source>
</evidence>
<keyword evidence="2 6" id="KW-0812">Transmembrane</keyword>
<keyword evidence="4 6" id="KW-0472">Membrane</keyword>
<dbReference type="SUPFAM" id="SSF103473">
    <property type="entry name" value="MFS general substrate transporter"/>
    <property type="match status" value="1"/>
</dbReference>
<dbReference type="InterPro" id="IPR036259">
    <property type="entry name" value="MFS_trans_sf"/>
</dbReference>
<feature type="transmembrane region" description="Helical" evidence="6">
    <location>
        <begin position="23"/>
        <end position="46"/>
    </location>
</feature>
<feature type="transmembrane region" description="Helical" evidence="6">
    <location>
        <begin position="454"/>
        <end position="474"/>
    </location>
</feature>
<feature type="domain" description="Major facilitator superfamily (MFS) profile" evidence="7">
    <location>
        <begin position="24"/>
        <end position="478"/>
    </location>
</feature>
<feature type="transmembrane region" description="Helical" evidence="6">
    <location>
        <begin position="152"/>
        <end position="172"/>
    </location>
</feature>
<dbReference type="GO" id="GO:0022857">
    <property type="term" value="F:transmembrane transporter activity"/>
    <property type="evidence" value="ECO:0007669"/>
    <property type="project" value="InterPro"/>
</dbReference>
<dbReference type="Gene3D" id="1.20.1720.10">
    <property type="entry name" value="Multidrug resistance protein D"/>
    <property type="match status" value="1"/>
</dbReference>
<name>A0A2I2L0N7_9ACTN</name>
<feature type="transmembrane region" description="Helical" evidence="6">
    <location>
        <begin position="178"/>
        <end position="199"/>
    </location>
</feature>
<dbReference type="Pfam" id="PF07690">
    <property type="entry name" value="MFS_1"/>
    <property type="match status" value="1"/>
</dbReference>
<dbReference type="CDD" id="cd17321">
    <property type="entry name" value="MFS_MMR_MDR_like"/>
    <property type="match status" value="1"/>
</dbReference>
<feature type="region of interest" description="Disordered" evidence="5">
    <location>
        <begin position="476"/>
        <end position="524"/>
    </location>
</feature>
<feature type="transmembrane region" description="Helical" evidence="6">
    <location>
        <begin position="351"/>
        <end position="372"/>
    </location>
</feature>
<feature type="compositionally biased region" description="Low complexity" evidence="5">
    <location>
        <begin position="486"/>
        <end position="524"/>
    </location>
</feature>
<dbReference type="Proteomes" id="UP000234331">
    <property type="component" value="Unassembled WGS sequence"/>
</dbReference>
<feature type="transmembrane region" description="Helical" evidence="6">
    <location>
        <begin position="211"/>
        <end position="231"/>
    </location>
</feature>
<reference evidence="8 9" key="1">
    <citation type="submission" date="2017-06" db="EMBL/GenBank/DDBJ databases">
        <authorList>
            <person name="Kim H.J."/>
            <person name="Triplett B.A."/>
        </authorList>
    </citation>
    <scope>NUCLEOTIDE SEQUENCE [LARGE SCALE GENOMIC DNA]</scope>
    <source>
        <strain evidence="8">FRACA_ARgP5</strain>
    </source>
</reference>
<organism evidence="8 9">
    <name type="scientific">Frankia canadensis</name>
    <dbReference type="NCBI Taxonomy" id="1836972"/>
    <lineage>
        <taxon>Bacteria</taxon>
        <taxon>Bacillati</taxon>
        <taxon>Actinomycetota</taxon>
        <taxon>Actinomycetes</taxon>
        <taxon>Frankiales</taxon>
        <taxon>Frankiaceae</taxon>
        <taxon>Frankia</taxon>
    </lineage>
</organism>
<dbReference type="PANTHER" id="PTHR42718:SF39">
    <property type="entry name" value="ACTINORHODIN TRANSPORTER-RELATED"/>
    <property type="match status" value="1"/>
</dbReference>
<protein>
    <submittedName>
        <fullName evidence="8">Major facilitator superfamily MFS_1</fullName>
    </submittedName>
</protein>
<dbReference type="InterPro" id="IPR011701">
    <property type="entry name" value="MFS"/>
</dbReference>
<keyword evidence="9" id="KW-1185">Reference proteome</keyword>
<feature type="transmembrane region" description="Helical" evidence="6">
    <location>
        <begin position="90"/>
        <end position="109"/>
    </location>
</feature>
<keyword evidence="3 6" id="KW-1133">Transmembrane helix</keyword>
<evidence type="ECO:0000256" key="5">
    <source>
        <dbReference type="SAM" id="MobiDB-lite"/>
    </source>
</evidence>
<gene>
    <name evidence="8" type="ORF">FRACA_710017</name>
</gene>
<dbReference type="PANTHER" id="PTHR42718">
    <property type="entry name" value="MAJOR FACILITATOR SUPERFAMILY MULTIDRUG TRANSPORTER MFSC"/>
    <property type="match status" value="1"/>
</dbReference>
<feature type="transmembrane region" description="Helical" evidence="6">
    <location>
        <begin position="316"/>
        <end position="339"/>
    </location>
</feature>
<evidence type="ECO:0000256" key="1">
    <source>
        <dbReference type="ARBA" id="ARBA00004651"/>
    </source>
</evidence>
<accession>A0A2I2L0N7</accession>
<evidence type="ECO:0000256" key="3">
    <source>
        <dbReference type="ARBA" id="ARBA00022989"/>
    </source>
</evidence>
<proteinExistence type="predicted"/>
<dbReference type="InterPro" id="IPR020846">
    <property type="entry name" value="MFS_dom"/>
</dbReference>
<dbReference type="EMBL" id="FZMO01000538">
    <property type="protein sequence ID" value="SNQ51493.1"/>
    <property type="molecule type" value="Genomic_DNA"/>
</dbReference>
<comment type="subcellular location">
    <subcellularLocation>
        <location evidence="1">Cell membrane</location>
        <topology evidence="1">Multi-pass membrane protein</topology>
    </subcellularLocation>
</comment>
<dbReference type="AlphaFoldDB" id="A0A2I2L0N7"/>
<dbReference type="GO" id="GO:0005886">
    <property type="term" value="C:plasma membrane"/>
    <property type="evidence" value="ECO:0007669"/>
    <property type="project" value="UniProtKB-SubCell"/>
</dbReference>
<dbReference type="RefSeq" id="WP_165818649.1">
    <property type="nucleotide sequence ID" value="NZ_FZMO01000538.1"/>
</dbReference>
<evidence type="ECO:0000256" key="6">
    <source>
        <dbReference type="SAM" id="Phobius"/>
    </source>
</evidence>
<sequence length="524" mass="53089">MSATTTSQTERTARPDALSPGRAMLPVVLCGTAMVVLDIFIVNAAIPEIERDFHTSASGLEWLVTSYNLAFAAGMATSGRLGDCYGRRRVFAWGLVLFVVMSLLCGLANDTPTLVAARTGQGLAAAALVPQVTAIINLSYSGAARARAYTAYALTLGGAAVSGQVVGGALIAADPAGLGWRSCFLVNVPIGAAALLLTWQHVPPGRMGGTAPRLDLVGAVLVTAALVAVVLPLVEGPNQGWPGWIWGCAAAAVVLIAVLVPVQRRTAARGDDPILPAALFAGRGFSVGLVNIVLFFAGVASWFFVLALYLQDGRHLSPLGAGLVFSALGGGFLLSSLRAARVWERLGRQGLALGAGLRALGLVALWVVVGVQGTGGQIVWIALPLAVDGLGQGLVNSPLIASVLLGLRPEVAGAGSGLVASAQQVGNSLGVAGVGAVYFAVWHDTDSVAAAFRVSLLVLAALSVVVVGLVQLLPNPPGRESGGRGTTTRSGTSSGTGKPPRVASSSFSSSPSPRRNSGPAGAPG</sequence>
<evidence type="ECO:0000259" key="7">
    <source>
        <dbReference type="PROSITE" id="PS50850"/>
    </source>
</evidence>
<evidence type="ECO:0000313" key="9">
    <source>
        <dbReference type="Proteomes" id="UP000234331"/>
    </source>
</evidence>